<evidence type="ECO:0000313" key="3">
    <source>
        <dbReference type="Proteomes" id="UP000800093"/>
    </source>
</evidence>
<dbReference type="PROSITE" id="PS50181">
    <property type="entry name" value="FBOX"/>
    <property type="match status" value="1"/>
</dbReference>
<accession>A0A9P4NBN7</accession>
<evidence type="ECO:0000313" key="2">
    <source>
        <dbReference type="EMBL" id="KAF2270274.1"/>
    </source>
</evidence>
<dbReference type="OrthoDB" id="3939900at2759"/>
<keyword evidence="3" id="KW-1185">Reference proteome</keyword>
<protein>
    <recommendedName>
        <fullName evidence="1">F-box domain-containing protein</fullName>
    </recommendedName>
</protein>
<sequence length="216" mass="25067">MATPSRSLLSLPPEILYEIADYLPPEGILALKLAHPVLHHTFLLPRFENTVPSDCTRFAIREYLADKKSRTSTIRCLLCKKTYPQSMFSTSESFACKQLYKSDGRLAEVIQYPKRVCSWHVGLLTRVIRANAGGRDEWTSTMGKWCMHCGRIRDWNECTCECNSCPVIPIRTYTRYMSNNMEWKNFRFRREVPVENESGWTENLFVEEKYCTKASG</sequence>
<gene>
    <name evidence="2" type="ORF">CC78DRAFT_539508</name>
</gene>
<dbReference type="Proteomes" id="UP000800093">
    <property type="component" value="Unassembled WGS sequence"/>
</dbReference>
<feature type="domain" description="F-box" evidence="1">
    <location>
        <begin position="5"/>
        <end position="34"/>
    </location>
</feature>
<evidence type="ECO:0000259" key="1">
    <source>
        <dbReference type="PROSITE" id="PS50181"/>
    </source>
</evidence>
<name>A0A9P4NBN7_9PLEO</name>
<organism evidence="2 3">
    <name type="scientific">Lojkania enalia</name>
    <dbReference type="NCBI Taxonomy" id="147567"/>
    <lineage>
        <taxon>Eukaryota</taxon>
        <taxon>Fungi</taxon>
        <taxon>Dikarya</taxon>
        <taxon>Ascomycota</taxon>
        <taxon>Pezizomycotina</taxon>
        <taxon>Dothideomycetes</taxon>
        <taxon>Pleosporomycetidae</taxon>
        <taxon>Pleosporales</taxon>
        <taxon>Pleosporales incertae sedis</taxon>
        <taxon>Lojkania</taxon>
    </lineage>
</organism>
<proteinExistence type="predicted"/>
<reference evidence="3" key="1">
    <citation type="journal article" date="2020" name="Stud. Mycol.">
        <title>101 Dothideomycetes genomes: A test case for predicting lifestyles and emergence of pathogens.</title>
        <authorList>
            <person name="Haridas S."/>
            <person name="Albert R."/>
            <person name="Binder M."/>
            <person name="Bloem J."/>
            <person name="LaButti K."/>
            <person name="Salamov A."/>
            <person name="Andreopoulos B."/>
            <person name="Baker S."/>
            <person name="Barry K."/>
            <person name="Bills G."/>
            <person name="Bluhm B."/>
            <person name="Cannon C."/>
            <person name="Castanera R."/>
            <person name="Culley D."/>
            <person name="Daum C."/>
            <person name="Ezra D."/>
            <person name="Gonzalez J."/>
            <person name="Henrissat B."/>
            <person name="Kuo A."/>
            <person name="Liang C."/>
            <person name="Lipzen A."/>
            <person name="Lutzoni F."/>
            <person name="Magnuson J."/>
            <person name="Mondo S."/>
            <person name="Nolan M."/>
            <person name="Ohm R."/>
            <person name="Pangilinan J."/>
            <person name="Park H.-J."/>
            <person name="Ramirez L."/>
            <person name="Alfaro M."/>
            <person name="Sun H."/>
            <person name="Tritt A."/>
            <person name="Yoshinaga Y."/>
            <person name="Zwiers L.-H."/>
            <person name="Turgeon B."/>
            <person name="Goodwin S."/>
            <person name="Spatafora J."/>
            <person name="Crous P."/>
            <person name="Grigoriev I."/>
        </authorList>
    </citation>
    <scope>NUCLEOTIDE SEQUENCE [LARGE SCALE GENOMIC DNA]</scope>
    <source>
        <strain evidence="3">CBS 304.66</strain>
    </source>
</reference>
<dbReference type="AlphaFoldDB" id="A0A9P4NBN7"/>
<comment type="caution">
    <text evidence="2">The sequence shown here is derived from an EMBL/GenBank/DDBJ whole genome shotgun (WGS) entry which is preliminary data.</text>
</comment>
<dbReference type="EMBL" id="ML986580">
    <property type="protein sequence ID" value="KAF2270274.1"/>
    <property type="molecule type" value="Genomic_DNA"/>
</dbReference>
<dbReference type="InterPro" id="IPR001810">
    <property type="entry name" value="F-box_dom"/>
</dbReference>